<dbReference type="Proteomes" id="UP000665944">
    <property type="component" value="Unassembled WGS sequence"/>
</dbReference>
<comment type="caution">
    <text evidence="1">The sequence shown here is derived from an EMBL/GenBank/DDBJ whole genome shotgun (WGS) entry which is preliminary data.</text>
</comment>
<dbReference type="EMBL" id="JAGHKT020000032">
    <property type="protein sequence ID" value="MCM5673378.1"/>
    <property type="molecule type" value="Genomic_DNA"/>
</dbReference>
<dbReference type="AlphaFoldDB" id="A0A8X8GKT4"/>
<proteinExistence type="predicted"/>
<name>A0A8X8GKT4_STAHO</name>
<accession>A0A8X8GKT4</accession>
<sequence length="69" mass="7968">MEFIGFADVKKFVEISGISKDDFEKKVSCNKGFQEACMYRFGKGAKRYIKIDKGIDYIESQLMIKESDL</sequence>
<reference evidence="1 2" key="1">
    <citation type="submission" date="2022-06" db="EMBL/GenBank/DDBJ databases">
        <title>Staphylococcus hominis ShoR14 genome sequence.</title>
        <authorList>
            <person name="Yeo C.C."/>
            <person name="Chew C.H."/>
            <person name="Che Hamzah A.M."/>
            <person name="Al-Trad E.I."/>
        </authorList>
    </citation>
    <scope>NUCLEOTIDE SEQUENCE [LARGE SCALE GENOMIC DNA]</scope>
    <source>
        <strain evidence="1 2">ShoR14</strain>
    </source>
</reference>
<protein>
    <submittedName>
        <fullName evidence="1">Uncharacterized protein</fullName>
    </submittedName>
</protein>
<evidence type="ECO:0000313" key="2">
    <source>
        <dbReference type="Proteomes" id="UP000665944"/>
    </source>
</evidence>
<keyword evidence="2" id="KW-1185">Reference proteome</keyword>
<gene>
    <name evidence="1" type="ORF">J7T32_011645</name>
</gene>
<dbReference type="RefSeq" id="WP_209244555.1">
    <property type="nucleotide sequence ID" value="NZ_JAGHKT020000032.1"/>
</dbReference>
<organism evidence="1 2">
    <name type="scientific">Staphylococcus hominis</name>
    <dbReference type="NCBI Taxonomy" id="1290"/>
    <lineage>
        <taxon>Bacteria</taxon>
        <taxon>Bacillati</taxon>
        <taxon>Bacillota</taxon>
        <taxon>Bacilli</taxon>
        <taxon>Bacillales</taxon>
        <taxon>Staphylococcaceae</taxon>
        <taxon>Staphylococcus</taxon>
    </lineage>
</organism>
<evidence type="ECO:0000313" key="1">
    <source>
        <dbReference type="EMBL" id="MCM5673378.1"/>
    </source>
</evidence>